<evidence type="ECO:0000259" key="6">
    <source>
        <dbReference type="PROSITE" id="PS51383"/>
    </source>
</evidence>
<dbReference type="PROSITE" id="PS51383">
    <property type="entry name" value="YJEF_C_3"/>
    <property type="match status" value="1"/>
</dbReference>
<organism evidence="7">
    <name type="scientific">Hellea balneolensis</name>
    <dbReference type="NCBI Taxonomy" id="287478"/>
    <lineage>
        <taxon>Bacteria</taxon>
        <taxon>Pseudomonadati</taxon>
        <taxon>Pseudomonadota</taxon>
        <taxon>Alphaproteobacteria</taxon>
        <taxon>Maricaulales</taxon>
        <taxon>Robiginitomaculaceae</taxon>
        <taxon>Hellea</taxon>
    </lineage>
</organism>
<evidence type="ECO:0000256" key="4">
    <source>
        <dbReference type="ARBA" id="ARBA00023027"/>
    </source>
</evidence>
<sequence length="180" mass="18178">IGPGGGLGPDLKAKVLASLSTPLSCILDADALSTFSENSQSLFKAIRSRKAETVLTPHHGEFTRLFTVNPELDKITNCQNAAKTSGAIVVYKGADTVIAAPDGRVSINTNGPPCLATAGAGDVLSGLIGGLCAQGLDAYNAARAGCWIHGAAGAHIGPGLIASDIICAVPDILAEEELCA</sequence>
<dbReference type="AlphaFoldDB" id="A0A7C5R106"/>
<dbReference type="Gene3D" id="3.40.1190.20">
    <property type="match status" value="1"/>
</dbReference>
<evidence type="ECO:0000256" key="3">
    <source>
        <dbReference type="ARBA" id="ARBA00022857"/>
    </source>
</evidence>
<keyword evidence="1" id="KW-0547">Nucleotide-binding</keyword>
<keyword evidence="4" id="KW-0520">NAD</keyword>
<dbReference type="Proteomes" id="UP000885830">
    <property type="component" value="Unassembled WGS sequence"/>
</dbReference>
<accession>A0A7C5R106</accession>
<dbReference type="CDD" id="cd01171">
    <property type="entry name" value="YXKO-related"/>
    <property type="match status" value="1"/>
</dbReference>
<dbReference type="PANTHER" id="PTHR12592">
    <property type="entry name" value="ATP-DEPENDENT (S)-NAD(P)H-HYDRATE DEHYDRATASE FAMILY MEMBER"/>
    <property type="match status" value="1"/>
</dbReference>
<dbReference type="GO" id="GO:0110051">
    <property type="term" value="P:metabolite repair"/>
    <property type="evidence" value="ECO:0007669"/>
    <property type="project" value="TreeGrafter"/>
</dbReference>
<dbReference type="PANTHER" id="PTHR12592:SF0">
    <property type="entry name" value="ATP-DEPENDENT (S)-NAD(P)H-HYDRATE DEHYDRATASE"/>
    <property type="match status" value="1"/>
</dbReference>
<evidence type="ECO:0000256" key="5">
    <source>
        <dbReference type="ARBA" id="ARBA00023239"/>
    </source>
</evidence>
<dbReference type="Pfam" id="PF01256">
    <property type="entry name" value="Carb_kinase"/>
    <property type="match status" value="1"/>
</dbReference>
<keyword evidence="5" id="KW-0456">Lyase</keyword>
<dbReference type="GO" id="GO:0052855">
    <property type="term" value="F:ADP-dependent NAD(P)H-hydrate dehydratase activity"/>
    <property type="evidence" value="ECO:0007669"/>
    <property type="project" value="TreeGrafter"/>
</dbReference>
<evidence type="ECO:0000256" key="1">
    <source>
        <dbReference type="ARBA" id="ARBA00022741"/>
    </source>
</evidence>
<protein>
    <submittedName>
        <fullName evidence="7">NAD(P)H-hydrate dehydratase</fullName>
    </submittedName>
</protein>
<dbReference type="SUPFAM" id="SSF53613">
    <property type="entry name" value="Ribokinase-like"/>
    <property type="match status" value="1"/>
</dbReference>
<feature type="non-terminal residue" evidence="7">
    <location>
        <position position="1"/>
    </location>
</feature>
<dbReference type="EMBL" id="DRMJ01000400">
    <property type="protein sequence ID" value="HHL43480.1"/>
    <property type="molecule type" value="Genomic_DNA"/>
</dbReference>
<keyword evidence="3" id="KW-0521">NADP</keyword>
<comment type="caution">
    <text evidence="7">The sequence shown here is derived from an EMBL/GenBank/DDBJ whole genome shotgun (WGS) entry which is preliminary data.</text>
</comment>
<dbReference type="PROSITE" id="PS01050">
    <property type="entry name" value="YJEF_C_2"/>
    <property type="match status" value="1"/>
</dbReference>
<dbReference type="GO" id="GO:0052856">
    <property type="term" value="F:NAD(P)HX epimerase activity"/>
    <property type="evidence" value="ECO:0007669"/>
    <property type="project" value="TreeGrafter"/>
</dbReference>
<gene>
    <name evidence="7" type="ORF">ENJ42_07680</name>
</gene>
<dbReference type="GO" id="GO:0005524">
    <property type="term" value="F:ATP binding"/>
    <property type="evidence" value="ECO:0007669"/>
    <property type="project" value="UniProtKB-KW"/>
</dbReference>
<evidence type="ECO:0000256" key="2">
    <source>
        <dbReference type="ARBA" id="ARBA00022840"/>
    </source>
</evidence>
<dbReference type="InterPro" id="IPR029056">
    <property type="entry name" value="Ribokinase-like"/>
</dbReference>
<proteinExistence type="predicted"/>
<dbReference type="InterPro" id="IPR000631">
    <property type="entry name" value="CARKD"/>
</dbReference>
<reference evidence="7" key="1">
    <citation type="journal article" date="2020" name="mSystems">
        <title>Genome- and Community-Level Interaction Insights into Carbon Utilization and Element Cycling Functions of Hydrothermarchaeota in Hydrothermal Sediment.</title>
        <authorList>
            <person name="Zhou Z."/>
            <person name="Liu Y."/>
            <person name="Xu W."/>
            <person name="Pan J."/>
            <person name="Luo Z.H."/>
            <person name="Li M."/>
        </authorList>
    </citation>
    <scope>NUCLEOTIDE SEQUENCE [LARGE SCALE GENOMIC DNA]</scope>
    <source>
        <strain evidence="7">HyVt-485</strain>
    </source>
</reference>
<name>A0A7C5R106_9PROT</name>
<feature type="domain" description="YjeF C-terminal" evidence="6">
    <location>
        <begin position="1"/>
        <end position="176"/>
    </location>
</feature>
<dbReference type="InterPro" id="IPR017953">
    <property type="entry name" value="Carbohydrate_kinase_pred_CS"/>
</dbReference>
<evidence type="ECO:0000313" key="7">
    <source>
        <dbReference type="EMBL" id="HHL43480.1"/>
    </source>
</evidence>
<keyword evidence="2" id="KW-0067">ATP-binding</keyword>